<dbReference type="Pfam" id="PF07452">
    <property type="entry name" value="CHRD"/>
    <property type="match status" value="1"/>
</dbReference>
<feature type="region of interest" description="Disordered" evidence="1">
    <location>
        <begin position="1"/>
        <end position="35"/>
    </location>
</feature>
<evidence type="ECO:0000313" key="3">
    <source>
        <dbReference type="EMBL" id="MCL6728577.1"/>
    </source>
</evidence>
<evidence type="ECO:0000256" key="1">
    <source>
        <dbReference type="SAM" id="MobiDB-lite"/>
    </source>
</evidence>
<reference evidence="3" key="1">
    <citation type="submission" date="2022-05" db="EMBL/GenBank/DDBJ databases">
        <authorList>
            <person name="Jo J.-H."/>
            <person name="Im W.-T."/>
        </authorList>
    </citation>
    <scope>NUCLEOTIDE SEQUENCE</scope>
    <source>
        <strain evidence="3">SE220</strain>
    </source>
</reference>
<dbReference type="Proteomes" id="UP001165342">
    <property type="component" value="Unassembled WGS sequence"/>
</dbReference>
<gene>
    <name evidence="3" type="ORF">LZ538_00715</name>
</gene>
<organism evidence="3 4">
    <name type="scientific">Sphingomonas hankyongi</name>
    <dbReference type="NCBI Taxonomy" id="2908209"/>
    <lineage>
        <taxon>Bacteria</taxon>
        <taxon>Pseudomonadati</taxon>
        <taxon>Pseudomonadota</taxon>
        <taxon>Alphaproteobacteria</taxon>
        <taxon>Sphingomonadales</taxon>
        <taxon>Sphingomonadaceae</taxon>
        <taxon>Sphingomonas</taxon>
    </lineage>
</organism>
<dbReference type="InterPro" id="IPR010895">
    <property type="entry name" value="CHRD"/>
</dbReference>
<name>A0ABT0RYD9_9SPHN</name>
<feature type="domain" description="CHRD" evidence="2">
    <location>
        <begin position="68"/>
        <end position="190"/>
    </location>
</feature>
<evidence type="ECO:0000259" key="2">
    <source>
        <dbReference type="SMART" id="SM00754"/>
    </source>
</evidence>
<keyword evidence="4" id="KW-1185">Reference proteome</keyword>
<proteinExistence type="predicted"/>
<protein>
    <submittedName>
        <fullName evidence="3">CHRD domain-containing protein</fullName>
    </submittedName>
</protein>
<dbReference type="SMART" id="SM00754">
    <property type="entry name" value="CHRD"/>
    <property type="match status" value="1"/>
</dbReference>
<dbReference type="EMBL" id="JAMGBE010000001">
    <property type="protein sequence ID" value="MCL6728577.1"/>
    <property type="molecule type" value="Genomic_DNA"/>
</dbReference>
<accession>A0ABT0RYD9</accession>
<dbReference type="RefSeq" id="WP_249830085.1">
    <property type="nucleotide sequence ID" value="NZ_JAMGBE010000001.1"/>
</dbReference>
<sequence>MPQLNKHNSAKRSAKLPNRPEPNRSSEGSRLERGMEMPVRLPKISILAIASITLMATANTDTIPVAKESYTVPLSGAAEATLDHPEGGAGDLDGAGSVRLAIDESKQQICYKFKLSGLATPLMAHIHRGHPHQIGPTVVTLFTGMDEDLSRCVLWTNKQLAAIVADPSDYYVNVYTTEYPDGALRGQLAA</sequence>
<comment type="caution">
    <text evidence="3">The sequence shown here is derived from an EMBL/GenBank/DDBJ whole genome shotgun (WGS) entry which is preliminary data.</text>
</comment>
<evidence type="ECO:0000313" key="4">
    <source>
        <dbReference type="Proteomes" id="UP001165342"/>
    </source>
</evidence>
<feature type="compositionally biased region" description="Basic and acidic residues" evidence="1">
    <location>
        <begin position="21"/>
        <end position="35"/>
    </location>
</feature>